<dbReference type="InterPro" id="IPR004875">
    <property type="entry name" value="DDE_SF_endonuclease_dom"/>
</dbReference>
<name>A0ABD3I8Q8_9MARC</name>
<evidence type="ECO:0000313" key="3">
    <source>
        <dbReference type="Proteomes" id="UP001633002"/>
    </source>
</evidence>
<keyword evidence="3" id="KW-1185">Reference proteome</keyword>
<comment type="caution">
    <text evidence="2">The sequence shown here is derived from an EMBL/GenBank/DDBJ whole genome shotgun (WGS) entry which is preliminary data.</text>
</comment>
<feature type="domain" description="DDE-1" evidence="1">
    <location>
        <begin position="160"/>
        <end position="359"/>
    </location>
</feature>
<dbReference type="EMBL" id="JBJQOH010000001">
    <property type="protein sequence ID" value="KAL3700073.1"/>
    <property type="molecule type" value="Genomic_DNA"/>
</dbReference>
<proteinExistence type="predicted"/>
<sequence>MNRLQNPYFFLNESTVRGWLWFDEVHQRKVLKPRFQKAVDYLGAGYSGEEIRSHVMHPGAFGLWAGHVEEEKEFMDNLKRLWAADVGFNSSLIQFQMKAFISVKIPGILRENGGPFQISRPYVRKWTSSKLGWTYPGQERTYANKGAANVIIEGAGDKRLISVMISSSMQGHILPMQAIFEGKTCRSTPGGEAARVLAANGFDVTALESHWTTQITLRGFVRRILVPWIQAIWGRLGLNAESQKAIWLIDAYSVHKSVEFRTWMRENHPNICLLYIPANCTSKLQSADVLLMRPFKCAIQREFGKWAVSTIKRQMEAGISAESTRLETSIVPPRNIACDWLFKAYNQLRKRESMIKAGWEKIGFSGA</sequence>
<gene>
    <name evidence="2" type="ORF">R1sor_018095</name>
</gene>
<evidence type="ECO:0000313" key="2">
    <source>
        <dbReference type="EMBL" id="KAL3700073.1"/>
    </source>
</evidence>
<dbReference type="AlphaFoldDB" id="A0ABD3I8Q8"/>
<organism evidence="2 3">
    <name type="scientific">Riccia sorocarpa</name>
    <dbReference type="NCBI Taxonomy" id="122646"/>
    <lineage>
        <taxon>Eukaryota</taxon>
        <taxon>Viridiplantae</taxon>
        <taxon>Streptophyta</taxon>
        <taxon>Embryophyta</taxon>
        <taxon>Marchantiophyta</taxon>
        <taxon>Marchantiopsida</taxon>
        <taxon>Marchantiidae</taxon>
        <taxon>Marchantiales</taxon>
        <taxon>Ricciaceae</taxon>
        <taxon>Riccia</taxon>
    </lineage>
</organism>
<reference evidence="2 3" key="1">
    <citation type="submission" date="2024-09" db="EMBL/GenBank/DDBJ databases">
        <title>Chromosome-scale assembly of Riccia sorocarpa.</title>
        <authorList>
            <person name="Paukszto L."/>
        </authorList>
    </citation>
    <scope>NUCLEOTIDE SEQUENCE [LARGE SCALE GENOMIC DNA]</scope>
    <source>
        <strain evidence="2">LP-2024</strain>
        <tissue evidence="2">Aerial parts of the thallus</tissue>
    </source>
</reference>
<protein>
    <recommendedName>
        <fullName evidence="1">DDE-1 domain-containing protein</fullName>
    </recommendedName>
</protein>
<evidence type="ECO:0000259" key="1">
    <source>
        <dbReference type="Pfam" id="PF03184"/>
    </source>
</evidence>
<dbReference type="Proteomes" id="UP001633002">
    <property type="component" value="Unassembled WGS sequence"/>
</dbReference>
<dbReference type="Pfam" id="PF03184">
    <property type="entry name" value="DDE_1"/>
    <property type="match status" value="1"/>
</dbReference>
<accession>A0ABD3I8Q8</accession>